<comment type="similarity">
    <text evidence="1">Belongs to the membrane fusion protein (MFP) (TC 8.A.1) family.</text>
</comment>
<dbReference type="GO" id="GO:0060003">
    <property type="term" value="P:copper ion export"/>
    <property type="evidence" value="ECO:0007669"/>
    <property type="project" value="TreeGrafter"/>
</dbReference>
<dbReference type="EMBL" id="AP029612">
    <property type="protein sequence ID" value="BFG71818.1"/>
    <property type="molecule type" value="Genomic_DNA"/>
</dbReference>
<dbReference type="Gene3D" id="2.40.420.20">
    <property type="match status" value="1"/>
</dbReference>
<accession>A0AAT9GMG2</accession>
<evidence type="ECO:0000259" key="4">
    <source>
        <dbReference type="Pfam" id="PF25973"/>
    </source>
</evidence>
<dbReference type="InterPro" id="IPR058647">
    <property type="entry name" value="BSH_CzcB-like"/>
</dbReference>
<evidence type="ECO:0000259" key="3">
    <source>
        <dbReference type="Pfam" id="PF25944"/>
    </source>
</evidence>
<protein>
    <submittedName>
        <fullName evidence="5">Efflux RND transporter periplasmic adaptor subunit</fullName>
    </submittedName>
</protein>
<evidence type="ECO:0000256" key="2">
    <source>
        <dbReference type="ARBA" id="ARBA00022448"/>
    </source>
</evidence>
<evidence type="ECO:0000313" key="5">
    <source>
        <dbReference type="EMBL" id="BFG71818.1"/>
    </source>
</evidence>
<dbReference type="PANTHER" id="PTHR30097:SF4">
    <property type="entry name" value="SLR6042 PROTEIN"/>
    <property type="match status" value="1"/>
</dbReference>
<sequence>MKKYMLGIAMVALLSCGTKEKTATETAKEEEQETLVELNAEQLKNAGILIGNPAEIDMHSTIKVNGVVDVPPQGMVSISFPLGGYLKSSHLLPGMGVKKGEVIATLEDQSYVQLQQDYLMAKAKMEFLNADLIRQKELSEQDAASKKTYQQASSDYKTQQVLIRALEEKLKIVGIDPDKLTVNNITRTISLRSPINGYVTKVNVNIGKYVNPADVLFELVDPDDIHAALTVFEKDIMQIRKGMRASVSLADKPGKKYEVDVILVTRNVDENRGGLVHCHFENANHELLPGMFLNGSFELNNKKTIAIPESALVRYQSKPYIFIAKDSSRFEMVEVQIGISDQQMIELKAKDNMDWKQQKIVLKNAYSLLGKLKNKMEDD</sequence>
<reference evidence="5" key="1">
    <citation type="submission" date="2024-02" db="EMBL/GenBank/DDBJ databases">
        <title>Sediminibacterium planktonica sp. nov. and Sediminibacterium longus sp. nov., isolated from surface lake and river water.</title>
        <authorList>
            <person name="Watanabe K."/>
            <person name="Takemine S."/>
            <person name="Ishii Y."/>
            <person name="Ogata Y."/>
            <person name="Shindo C."/>
            <person name="Suda W."/>
        </authorList>
    </citation>
    <scope>NUCLEOTIDE SEQUENCE</scope>
    <source>
        <strain evidence="5">KACHI17</strain>
    </source>
</reference>
<dbReference type="InterPro" id="IPR051909">
    <property type="entry name" value="MFP_Cation_Efflux"/>
</dbReference>
<feature type="domain" description="CzcB-like barrel-sandwich hybrid" evidence="4">
    <location>
        <begin position="77"/>
        <end position="221"/>
    </location>
</feature>
<evidence type="ECO:0000256" key="1">
    <source>
        <dbReference type="ARBA" id="ARBA00009477"/>
    </source>
</evidence>
<dbReference type="GO" id="GO:0016020">
    <property type="term" value="C:membrane"/>
    <property type="evidence" value="ECO:0007669"/>
    <property type="project" value="InterPro"/>
</dbReference>
<dbReference type="Pfam" id="PF25944">
    <property type="entry name" value="Beta-barrel_RND"/>
    <property type="match status" value="1"/>
</dbReference>
<dbReference type="PROSITE" id="PS51257">
    <property type="entry name" value="PROKAR_LIPOPROTEIN"/>
    <property type="match status" value="1"/>
</dbReference>
<organism evidence="5">
    <name type="scientific">Sediminibacterium sp. KACHI17</name>
    <dbReference type="NCBI Taxonomy" id="1751071"/>
    <lineage>
        <taxon>Bacteria</taxon>
        <taxon>Pseudomonadati</taxon>
        <taxon>Bacteroidota</taxon>
        <taxon>Chitinophagia</taxon>
        <taxon>Chitinophagales</taxon>
        <taxon>Chitinophagaceae</taxon>
        <taxon>Sediminibacterium</taxon>
    </lineage>
</organism>
<dbReference type="GO" id="GO:0015679">
    <property type="term" value="P:plasma membrane copper ion transport"/>
    <property type="evidence" value="ECO:0007669"/>
    <property type="project" value="TreeGrafter"/>
</dbReference>
<dbReference type="SUPFAM" id="SSF111369">
    <property type="entry name" value="HlyD-like secretion proteins"/>
    <property type="match status" value="1"/>
</dbReference>
<dbReference type="GO" id="GO:0030313">
    <property type="term" value="C:cell envelope"/>
    <property type="evidence" value="ECO:0007669"/>
    <property type="project" value="TreeGrafter"/>
</dbReference>
<gene>
    <name evidence="5" type="ORF">KACHI17_26990</name>
</gene>
<dbReference type="InterPro" id="IPR058626">
    <property type="entry name" value="MdtA-like_b-barrel"/>
</dbReference>
<dbReference type="GO" id="GO:0022857">
    <property type="term" value="F:transmembrane transporter activity"/>
    <property type="evidence" value="ECO:0007669"/>
    <property type="project" value="InterPro"/>
</dbReference>
<dbReference type="Gene3D" id="1.10.287.470">
    <property type="entry name" value="Helix hairpin bin"/>
    <property type="match status" value="1"/>
</dbReference>
<dbReference type="InterPro" id="IPR006143">
    <property type="entry name" value="RND_pump_MFP"/>
</dbReference>
<dbReference type="Gene3D" id="2.40.30.170">
    <property type="match status" value="1"/>
</dbReference>
<keyword evidence="2" id="KW-0813">Transport</keyword>
<dbReference type="Pfam" id="PF25973">
    <property type="entry name" value="BSH_CzcB"/>
    <property type="match status" value="1"/>
</dbReference>
<dbReference type="NCBIfam" id="TIGR01730">
    <property type="entry name" value="RND_mfp"/>
    <property type="match status" value="1"/>
</dbReference>
<name>A0AAT9GMG2_9BACT</name>
<dbReference type="PANTHER" id="PTHR30097">
    <property type="entry name" value="CATION EFFLUX SYSTEM PROTEIN CUSB"/>
    <property type="match status" value="1"/>
</dbReference>
<dbReference type="AlphaFoldDB" id="A0AAT9GMG2"/>
<proteinExistence type="inferred from homology"/>
<feature type="domain" description="Multidrug resistance protein MdtA-like beta-barrel" evidence="3">
    <location>
        <begin position="228"/>
        <end position="297"/>
    </location>
</feature>
<dbReference type="RefSeq" id="WP_353549440.1">
    <property type="nucleotide sequence ID" value="NZ_AP029612.1"/>
</dbReference>